<dbReference type="InterPro" id="IPR003841">
    <property type="entry name" value="Na/Pi_transpt"/>
</dbReference>
<evidence type="ECO:0000313" key="7">
    <source>
        <dbReference type="EMBL" id="VGO11667.1"/>
    </source>
</evidence>
<keyword evidence="3 6" id="KW-0812">Transmembrane</keyword>
<evidence type="ECO:0000313" key="8">
    <source>
        <dbReference type="Proteomes" id="UP000366872"/>
    </source>
</evidence>
<dbReference type="EMBL" id="CAAHFG010000001">
    <property type="protein sequence ID" value="VGO11667.1"/>
    <property type="molecule type" value="Genomic_DNA"/>
</dbReference>
<dbReference type="Proteomes" id="UP000366872">
    <property type="component" value="Unassembled WGS sequence"/>
</dbReference>
<evidence type="ECO:0000256" key="6">
    <source>
        <dbReference type="SAM" id="Phobius"/>
    </source>
</evidence>
<dbReference type="GO" id="GO:0005436">
    <property type="term" value="F:sodium:phosphate symporter activity"/>
    <property type="evidence" value="ECO:0007669"/>
    <property type="project" value="InterPro"/>
</dbReference>
<comment type="subcellular location">
    <subcellularLocation>
        <location evidence="1">Cell membrane</location>
        <topology evidence="1">Multi-pass membrane protein</topology>
    </subcellularLocation>
</comment>
<evidence type="ECO:0000256" key="3">
    <source>
        <dbReference type="ARBA" id="ARBA00022692"/>
    </source>
</evidence>
<name>A0A6C2TVT6_PONDE</name>
<feature type="transmembrane region" description="Helical" evidence="6">
    <location>
        <begin position="249"/>
        <end position="271"/>
    </location>
</feature>
<keyword evidence="8" id="KW-1185">Reference proteome</keyword>
<dbReference type="InterPro" id="IPR038078">
    <property type="entry name" value="PhoU-like_sf"/>
</dbReference>
<dbReference type="NCBIfam" id="NF037997">
    <property type="entry name" value="Na_Pi_symport"/>
    <property type="match status" value="1"/>
</dbReference>
<dbReference type="Pfam" id="PF02690">
    <property type="entry name" value="Na_Pi_cotrans"/>
    <property type="match status" value="2"/>
</dbReference>
<protein>
    <recommendedName>
        <fullName evidence="9">PhoU domain-containing protein</fullName>
    </recommendedName>
</protein>
<proteinExistence type="predicted"/>
<feature type="transmembrane region" description="Helical" evidence="6">
    <location>
        <begin position="207"/>
        <end position="237"/>
    </location>
</feature>
<keyword evidence="4 6" id="KW-1133">Transmembrane helix</keyword>
<dbReference type="SUPFAM" id="SSF109755">
    <property type="entry name" value="PhoU-like"/>
    <property type="match status" value="1"/>
</dbReference>
<dbReference type="NCBIfam" id="TIGR00704">
    <property type="entry name" value="NaPi_cotrn_rel"/>
    <property type="match status" value="1"/>
</dbReference>
<reference evidence="7 8" key="1">
    <citation type="submission" date="2019-04" db="EMBL/GenBank/DDBJ databases">
        <authorList>
            <person name="Van Vliet M D."/>
        </authorList>
    </citation>
    <scope>NUCLEOTIDE SEQUENCE [LARGE SCALE GENOMIC DNA]</scope>
    <source>
        <strain evidence="7 8">F1</strain>
    </source>
</reference>
<dbReference type="PANTHER" id="PTHR10010">
    <property type="entry name" value="SOLUTE CARRIER FAMILY 34 SODIUM PHOSPHATE , MEMBER 2-RELATED"/>
    <property type="match status" value="1"/>
</dbReference>
<gene>
    <name evidence="7" type="ORF">PDESU_00212</name>
</gene>
<dbReference type="AlphaFoldDB" id="A0A6C2TVT6"/>
<evidence type="ECO:0000256" key="5">
    <source>
        <dbReference type="ARBA" id="ARBA00023136"/>
    </source>
</evidence>
<organism evidence="7 8">
    <name type="scientific">Pontiella desulfatans</name>
    <dbReference type="NCBI Taxonomy" id="2750659"/>
    <lineage>
        <taxon>Bacteria</taxon>
        <taxon>Pseudomonadati</taxon>
        <taxon>Kiritimatiellota</taxon>
        <taxon>Kiritimatiellia</taxon>
        <taxon>Kiritimatiellales</taxon>
        <taxon>Pontiellaceae</taxon>
        <taxon>Pontiella</taxon>
    </lineage>
</organism>
<evidence type="ECO:0000256" key="2">
    <source>
        <dbReference type="ARBA" id="ARBA00022475"/>
    </source>
</evidence>
<dbReference type="RefSeq" id="WP_136077409.1">
    <property type="nucleotide sequence ID" value="NZ_CAAHFG010000001.1"/>
</dbReference>
<dbReference type="GO" id="GO:0044341">
    <property type="term" value="P:sodium-dependent phosphate transport"/>
    <property type="evidence" value="ECO:0007669"/>
    <property type="project" value="InterPro"/>
</dbReference>
<evidence type="ECO:0008006" key="9">
    <source>
        <dbReference type="Google" id="ProtNLM"/>
    </source>
</evidence>
<dbReference type="PANTHER" id="PTHR10010:SF46">
    <property type="entry name" value="SODIUM-DEPENDENT PHOSPHATE TRANSPORT PROTEIN 2B"/>
    <property type="match status" value="1"/>
</dbReference>
<evidence type="ECO:0000256" key="4">
    <source>
        <dbReference type="ARBA" id="ARBA00022989"/>
    </source>
</evidence>
<feature type="transmembrane region" description="Helical" evidence="6">
    <location>
        <begin position="135"/>
        <end position="157"/>
    </location>
</feature>
<dbReference type="InterPro" id="IPR004633">
    <property type="entry name" value="NaPi_cotrn-rel/YqeW-like"/>
</dbReference>
<dbReference type="Gene3D" id="1.20.58.220">
    <property type="entry name" value="Phosphate transport system protein phou homolog 2, domain 2"/>
    <property type="match status" value="1"/>
</dbReference>
<keyword evidence="5 6" id="KW-0472">Membrane</keyword>
<feature type="transmembrane region" description="Helical" evidence="6">
    <location>
        <begin position="113"/>
        <end position="128"/>
    </location>
</feature>
<feature type="transmembrane region" description="Helical" evidence="6">
    <location>
        <begin position="9"/>
        <end position="27"/>
    </location>
</feature>
<dbReference type="GO" id="GO:0005886">
    <property type="term" value="C:plasma membrane"/>
    <property type="evidence" value="ECO:0007669"/>
    <property type="project" value="UniProtKB-SubCell"/>
</dbReference>
<evidence type="ECO:0000256" key="1">
    <source>
        <dbReference type="ARBA" id="ARBA00004651"/>
    </source>
</evidence>
<sequence length="558" mass="61719">MEWHAIQEILFKVVGGLGIFLLGMKYMSEGMQAVAGSRLRKMISAVTDNRLAACAIGTLITGIVQSSSVTTVMVVGFVNSGFMTLMQAIGVILGANIGTTVTAWIIALKIGKFGLPALGVAAFFFLFSKKERVRYTAMALLGVGMVFFGLETMGGAFKTPEVKAYLTQVFSVMDAGTLWGVLKCAFFGCIATMIVQSSSATIGVTIVLAQGGIIGFDTAAALVLGLNIGTTITAFLASIGTSTNAKRAAYAHIIFNVIGTLWLIPFFFAYVKGIEGLFVHLEGFFAKTQEGWDDITAKIALVHTGFNLINTIIFLPLMKPLAKLVEKLVPEKTIDEINHLTYFDVRMLDTPSLAIVQSRKQILFMAESVEKMAGWLDQVLHSTEQLDELESKIFHYEGILDNVQKEIVVFLSEMLTGQVPHDVMEEARREMRIADEYESLSDYIVNVLKGHVKLRNNQLETCQEGRIELLELHSRVSEYIKMVNEAERNENLYILGKAQTDSDAITRQMKTSRRQHLQRLAESKTSPLQSLVFTDMLNNYRRMKDHAYNIAEVVAGEK</sequence>
<keyword evidence="2" id="KW-1003">Cell membrane</keyword>
<accession>A0A6C2TVT6</accession>